<feature type="region of interest" description="Disordered" evidence="1">
    <location>
        <begin position="517"/>
        <end position="580"/>
    </location>
</feature>
<feature type="region of interest" description="Disordered" evidence="1">
    <location>
        <begin position="1"/>
        <end position="268"/>
    </location>
</feature>
<evidence type="ECO:0000256" key="1">
    <source>
        <dbReference type="SAM" id="MobiDB-lite"/>
    </source>
</evidence>
<reference evidence="3 4" key="1">
    <citation type="journal article" date="2014" name="BMC Genomics">
        <title>Genome and secretome analysis of the hemibiotrophic fungal pathogen, Moniliophthora roreri, which causes frosty pod rot disease of cacao: mechanisms of the biotrophic and necrotrophic phases.</title>
        <authorList>
            <person name="Meinhardt L.W."/>
            <person name="Costa G.G.L."/>
            <person name="Thomazella D.P.T."/>
            <person name="Teixeira P.J.P.L."/>
            <person name="Carazzolle M.F."/>
            <person name="Schuster S.C."/>
            <person name="Carlson J.E."/>
            <person name="Guiltinan M.J."/>
            <person name="Mieczkowski P."/>
            <person name="Farmer A."/>
            <person name="Ramaraj T."/>
            <person name="Crozier J."/>
            <person name="Davis R.E."/>
            <person name="Shao J."/>
            <person name="Melnick R.L."/>
            <person name="Pereira G.A.G."/>
            <person name="Bailey B.A."/>
        </authorList>
    </citation>
    <scope>NUCLEOTIDE SEQUENCE [LARGE SCALE GENOMIC DNA]</scope>
    <source>
        <strain evidence="3 4">MCA 2997</strain>
    </source>
</reference>
<feature type="transmembrane region" description="Helical" evidence="2">
    <location>
        <begin position="937"/>
        <end position="961"/>
    </location>
</feature>
<keyword evidence="2" id="KW-1133">Transmembrane helix</keyword>
<evidence type="ECO:0000256" key="2">
    <source>
        <dbReference type="SAM" id="Phobius"/>
    </source>
</evidence>
<gene>
    <name evidence="3" type="ORF">Moror_10506</name>
</gene>
<keyword evidence="4" id="KW-1185">Reference proteome</keyword>
<feature type="region of interest" description="Disordered" evidence="1">
    <location>
        <begin position="477"/>
        <end position="499"/>
    </location>
</feature>
<feature type="compositionally biased region" description="Low complexity" evidence="1">
    <location>
        <begin position="50"/>
        <end position="68"/>
    </location>
</feature>
<evidence type="ECO:0000313" key="3">
    <source>
        <dbReference type="EMBL" id="ESK91854.1"/>
    </source>
</evidence>
<sequence length="1091" mass="117489">MSDKGSDKKSLRSRMGTVMRRTSSIVTLGAVGNRPTTPQQQPEPAFPRRGSVASTSDVSSSGSAAGSARPSIDMNAAVAASSSAAGSHVPSPIAESPAREAAASEDDGTTKRQGTLGVSPLAQAVITSEEVEATGANTPQPQPEPATETAPIYQEPPKIFEEATGPGAFVDEPEEMSQRSLRQSHSIDSLKRPQEAPPALAIPEAGPDTAPPAQVKEVEQPPEAAPEAPAPAPERPVHHSPELKTAVDDPGYFTITAPEETHGPEQFEPDSASLQEAIVRNTIGGGVDAAAETPMVSPRPHGPADTENANMFYISPNPAIAPAPAPFAQEEKAEPAVMPEPAAMPEPVRLESDVTVRATPPSIPQLVMEPVPAPAPAPAPHVEVPKSKPIPIPSYNVAEPQAVWAVSVSDNDGKKHVLDEEYRGAGNGLNGSARYEDPFADPAPSNPAPPAVTAHPIQVTMPAPRSAREEVHGYITQREHEDEREHEREHAPPPPVIIVPLPEFNEVIPGRSIREVPSEDTLDQGPGGGHIRFNAQADTDESRPLINRPRSPPPPHSPVNPLSHHHHHNRKPQRGGGGYLNIDTGMHAPRLNISPMASMNGNQPPSASGGPLLHQKGWIEYGLPDGLRYYVHPTLRVTTDIDLRNVVKLEAITKFLELRRGDISGFEGAPAGWELWLREGPVDKKKKKTKGRGRGKDKAEDEFIPLKFWVDHKRRTVTADPLWDTESGSTSAAKEPEDGLDMEYRYWSFVEDHPAHSALPLNARTEAMDVLTWSWSDRLLPPHGAASTPFSQEECNELSNMLRSFSELQNDSPINTIVHTRIVARILIRVAQWRQAVFRPSKPLPEDVAKTHRPPLLPFNRPLPLRKRVLDFVVSCVCLGIPYLFLNRLQHHRLDEESGMLRGAGPMMVIGASTCLVAAIVLSASVTFLSLPGLDAIARIAGLVAILLSTFSMASTVVAIFKYKSDLERSTWLSSAAGGIVNYGSVGMGMGEVVGGGGRHSYMVGGGEGMMVHSRRILILSLPLTLLIYSIIAFITGIVLYSFFGTESSPTTRPPGAVLQHHFEGYTRWSVVGVLGGLAGVLFTAVLMLRR</sequence>
<feature type="compositionally biased region" description="Polar residues" evidence="1">
    <location>
        <begin position="178"/>
        <end position="187"/>
    </location>
</feature>
<accession>V2YJI1</accession>
<feature type="compositionally biased region" description="Basic residues" evidence="1">
    <location>
        <begin position="563"/>
        <end position="573"/>
    </location>
</feature>
<feature type="transmembrane region" description="Helical" evidence="2">
    <location>
        <begin position="1069"/>
        <end position="1089"/>
    </location>
</feature>
<dbReference type="KEGG" id="mrr:Moror_10506"/>
<feature type="transmembrane region" description="Helical" evidence="2">
    <location>
        <begin position="869"/>
        <end position="886"/>
    </location>
</feature>
<proteinExistence type="predicted"/>
<feature type="transmembrane region" description="Helical" evidence="2">
    <location>
        <begin position="1017"/>
        <end position="1044"/>
    </location>
</feature>
<feature type="region of interest" description="Disordered" evidence="1">
    <location>
        <begin position="289"/>
        <end position="311"/>
    </location>
</feature>
<comment type="caution">
    <text evidence="3">The sequence shown here is derived from an EMBL/GenBank/DDBJ whole genome shotgun (WGS) entry which is preliminary data.</text>
</comment>
<feature type="compositionally biased region" description="Basic and acidic residues" evidence="1">
    <location>
        <begin position="477"/>
        <end position="491"/>
    </location>
</feature>
<dbReference type="HOGENOM" id="CLU_012916_0_0_1"/>
<name>V2YJI1_MONRO</name>
<dbReference type="STRING" id="1381753.V2YJI1"/>
<feature type="transmembrane region" description="Helical" evidence="2">
    <location>
        <begin position="907"/>
        <end position="931"/>
    </location>
</feature>
<evidence type="ECO:0000313" key="4">
    <source>
        <dbReference type="Proteomes" id="UP000017559"/>
    </source>
</evidence>
<organism evidence="3 4">
    <name type="scientific">Moniliophthora roreri (strain MCA 2997)</name>
    <name type="common">Cocoa frosty pod rot fungus</name>
    <name type="synonym">Crinipellis roreri</name>
    <dbReference type="NCBI Taxonomy" id="1381753"/>
    <lineage>
        <taxon>Eukaryota</taxon>
        <taxon>Fungi</taxon>
        <taxon>Dikarya</taxon>
        <taxon>Basidiomycota</taxon>
        <taxon>Agaricomycotina</taxon>
        <taxon>Agaricomycetes</taxon>
        <taxon>Agaricomycetidae</taxon>
        <taxon>Agaricales</taxon>
        <taxon>Marasmiineae</taxon>
        <taxon>Marasmiaceae</taxon>
        <taxon>Moniliophthora</taxon>
    </lineage>
</organism>
<dbReference type="EMBL" id="AWSO01000314">
    <property type="protein sequence ID" value="ESK91854.1"/>
    <property type="molecule type" value="Genomic_DNA"/>
</dbReference>
<protein>
    <submittedName>
        <fullName evidence="3">Uncharacterized protein</fullName>
    </submittedName>
</protein>
<feature type="compositionally biased region" description="Basic and acidic residues" evidence="1">
    <location>
        <begin position="235"/>
        <end position="247"/>
    </location>
</feature>
<dbReference type="Proteomes" id="UP000017559">
    <property type="component" value="Unassembled WGS sequence"/>
</dbReference>
<feature type="compositionally biased region" description="Low complexity" evidence="1">
    <location>
        <begin position="76"/>
        <end position="101"/>
    </location>
</feature>
<keyword evidence="2" id="KW-0472">Membrane</keyword>
<feature type="compositionally biased region" description="Basic and acidic residues" evidence="1">
    <location>
        <begin position="1"/>
        <end position="10"/>
    </location>
</feature>
<dbReference type="AlphaFoldDB" id="V2YJI1"/>
<keyword evidence="2" id="KW-0812">Transmembrane</keyword>
<dbReference type="OrthoDB" id="3245306at2759"/>